<reference evidence="2 3" key="1">
    <citation type="submission" date="2017-07" db="EMBL/GenBank/DDBJ databases">
        <title>An improved, manually edited Actinidia chinensis var. chinensis (kiwifruit) genome highlights the challenges associated with draft genomes and gene prediction in plants.</title>
        <authorList>
            <person name="Pilkington S."/>
            <person name="Crowhurst R."/>
            <person name="Hilario E."/>
            <person name="Nardozza S."/>
            <person name="Fraser L."/>
            <person name="Peng Y."/>
            <person name="Gunaseelan K."/>
            <person name="Simpson R."/>
            <person name="Tahir J."/>
            <person name="Deroles S."/>
            <person name="Templeton K."/>
            <person name="Luo Z."/>
            <person name="Davy M."/>
            <person name="Cheng C."/>
            <person name="Mcneilage M."/>
            <person name="Scaglione D."/>
            <person name="Liu Y."/>
            <person name="Zhang Q."/>
            <person name="Datson P."/>
            <person name="De Silva N."/>
            <person name="Gardiner S."/>
            <person name="Bassett H."/>
            <person name="Chagne D."/>
            <person name="Mccallum J."/>
            <person name="Dzierzon H."/>
            <person name="Deng C."/>
            <person name="Wang Y.-Y."/>
            <person name="Barron N."/>
            <person name="Manako K."/>
            <person name="Bowen J."/>
            <person name="Foster T."/>
            <person name="Erridge Z."/>
            <person name="Tiffin H."/>
            <person name="Waite C."/>
            <person name="Davies K."/>
            <person name="Grierson E."/>
            <person name="Laing W."/>
            <person name="Kirk R."/>
            <person name="Chen X."/>
            <person name="Wood M."/>
            <person name="Montefiori M."/>
            <person name="Brummell D."/>
            <person name="Schwinn K."/>
            <person name="Catanach A."/>
            <person name="Fullerton C."/>
            <person name="Li D."/>
            <person name="Meiyalaghan S."/>
            <person name="Nieuwenhuizen N."/>
            <person name="Read N."/>
            <person name="Prakash R."/>
            <person name="Hunter D."/>
            <person name="Zhang H."/>
            <person name="Mckenzie M."/>
            <person name="Knabel M."/>
            <person name="Harris A."/>
            <person name="Allan A."/>
            <person name="Chen A."/>
            <person name="Janssen B."/>
            <person name="Plunkett B."/>
            <person name="Dwamena C."/>
            <person name="Voogd C."/>
            <person name="Leif D."/>
            <person name="Lafferty D."/>
            <person name="Souleyre E."/>
            <person name="Varkonyi-Gasic E."/>
            <person name="Gambi F."/>
            <person name="Hanley J."/>
            <person name="Yao J.-L."/>
            <person name="Cheung J."/>
            <person name="David K."/>
            <person name="Warren B."/>
            <person name="Marsh K."/>
            <person name="Snowden K."/>
            <person name="Lin-Wang K."/>
            <person name="Brian L."/>
            <person name="Martinez-Sanchez M."/>
            <person name="Wang M."/>
            <person name="Ileperuma N."/>
            <person name="Macnee N."/>
            <person name="Campin R."/>
            <person name="Mcatee P."/>
            <person name="Drummond R."/>
            <person name="Espley R."/>
            <person name="Ireland H."/>
            <person name="Wu R."/>
            <person name="Atkinson R."/>
            <person name="Karunairetnam S."/>
            <person name="Bulley S."/>
            <person name="Chunkath S."/>
            <person name="Hanley Z."/>
            <person name="Storey R."/>
            <person name="Thrimawithana A."/>
            <person name="Thomson S."/>
            <person name="David C."/>
            <person name="Testolin R."/>
        </authorList>
    </citation>
    <scope>NUCLEOTIDE SEQUENCE [LARGE SCALE GENOMIC DNA]</scope>
    <source>
        <strain evidence="3">cv. Red5</strain>
        <tissue evidence="2">Young leaf</tissue>
    </source>
</reference>
<organism evidence="2 3">
    <name type="scientific">Actinidia chinensis var. chinensis</name>
    <name type="common">Chinese soft-hair kiwi</name>
    <dbReference type="NCBI Taxonomy" id="1590841"/>
    <lineage>
        <taxon>Eukaryota</taxon>
        <taxon>Viridiplantae</taxon>
        <taxon>Streptophyta</taxon>
        <taxon>Embryophyta</taxon>
        <taxon>Tracheophyta</taxon>
        <taxon>Spermatophyta</taxon>
        <taxon>Magnoliopsida</taxon>
        <taxon>eudicotyledons</taxon>
        <taxon>Gunneridae</taxon>
        <taxon>Pentapetalae</taxon>
        <taxon>asterids</taxon>
        <taxon>Ericales</taxon>
        <taxon>Actinidiaceae</taxon>
        <taxon>Actinidia</taxon>
    </lineage>
</organism>
<dbReference type="InterPro" id="IPR006015">
    <property type="entry name" value="Universal_stress_UspA"/>
</dbReference>
<gene>
    <name evidence="2" type="ORF">CEY00_Acc16467</name>
</gene>
<dbReference type="STRING" id="1590841.A0A2R6QJ69"/>
<reference evidence="3" key="2">
    <citation type="journal article" date="2018" name="BMC Genomics">
        <title>A manually annotated Actinidia chinensis var. chinensis (kiwifruit) genome highlights the challenges associated with draft genomes and gene prediction in plants.</title>
        <authorList>
            <person name="Pilkington S.M."/>
            <person name="Crowhurst R."/>
            <person name="Hilario E."/>
            <person name="Nardozza S."/>
            <person name="Fraser L."/>
            <person name="Peng Y."/>
            <person name="Gunaseelan K."/>
            <person name="Simpson R."/>
            <person name="Tahir J."/>
            <person name="Deroles S.C."/>
            <person name="Templeton K."/>
            <person name="Luo Z."/>
            <person name="Davy M."/>
            <person name="Cheng C."/>
            <person name="McNeilage M."/>
            <person name="Scaglione D."/>
            <person name="Liu Y."/>
            <person name="Zhang Q."/>
            <person name="Datson P."/>
            <person name="De Silva N."/>
            <person name="Gardiner S.E."/>
            <person name="Bassett H."/>
            <person name="Chagne D."/>
            <person name="McCallum J."/>
            <person name="Dzierzon H."/>
            <person name="Deng C."/>
            <person name="Wang Y.Y."/>
            <person name="Barron L."/>
            <person name="Manako K."/>
            <person name="Bowen J."/>
            <person name="Foster T.M."/>
            <person name="Erridge Z.A."/>
            <person name="Tiffin H."/>
            <person name="Waite C.N."/>
            <person name="Davies K.M."/>
            <person name="Grierson E.P."/>
            <person name="Laing W.A."/>
            <person name="Kirk R."/>
            <person name="Chen X."/>
            <person name="Wood M."/>
            <person name="Montefiori M."/>
            <person name="Brummell D.A."/>
            <person name="Schwinn K.E."/>
            <person name="Catanach A."/>
            <person name="Fullerton C."/>
            <person name="Li D."/>
            <person name="Meiyalaghan S."/>
            <person name="Nieuwenhuizen N."/>
            <person name="Read N."/>
            <person name="Prakash R."/>
            <person name="Hunter D."/>
            <person name="Zhang H."/>
            <person name="McKenzie M."/>
            <person name="Knabel M."/>
            <person name="Harris A."/>
            <person name="Allan A.C."/>
            <person name="Gleave A."/>
            <person name="Chen A."/>
            <person name="Janssen B.J."/>
            <person name="Plunkett B."/>
            <person name="Ampomah-Dwamena C."/>
            <person name="Voogd C."/>
            <person name="Leif D."/>
            <person name="Lafferty D."/>
            <person name="Souleyre E.J.F."/>
            <person name="Varkonyi-Gasic E."/>
            <person name="Gambi F."/>
            <person name="Hanley J."/>
            <person name="Yao J.L."/>
            <person name="Cheung J."/>
            <person name="David K.M."/>
            <person name="Warren B."/>
            <person name="Marsh K."/>
            <person name="Snowden K.C."/>
            <person name="Lin-Wang K."/>
            <person name="Brian L."/>
            <person name="Martinez-Sanchez M."/>
            <person name="Wang M."/>
            <person name="Ileperuma N."/>
            <person name="Macnee N."/>
            <person name="Campin R."/>
            <person name="McAtee P."/>
            <person name="Drummond R.S.M."/>
            <person name="Espley R.V."/>
            <person name="Ireland H.S."/>
            <person name="Wu R."/>
            <person name="Atkinson R.G."/>
            <person name="Karunairetnam S."/>
            <person name="Bulley S."/>
            <person name="Chunkath S."/>
            <person name="Hanley Z."/>
            <person name="Storey R."/>
            <person name="Thrimawithana A.H."/>
            <person name="Thomson S."/>
            <person name="David C."/>
            <person name="Testolin R."/>
            <person name="Huang H."/>
            <person name="Hellens R.P."/>
            <person name="Schaffer R.J."/>
        </authorList>
    </citation>
    <scope>NUCLEOTIDE SEQUENCE [LARGE SCALE GENOMIC DNA]</scope>
    <source>
        <strain evidence="3">cv. Red5</strain>
    </source>
</reference>
<evidence type="ECO:0000313" key="3">
    <source>
        <dbReference type="Proteomes" id="UP000241394"/>
    </source>
</evidence>
<dbReference type="PANTHER" id="PTHR46100">
    <property type="entry name" value="IMP2'P"/>
    <property type="match status" value="1"/>
</dbReference>
<dbReference type="AlphaFoldDB" id="A0A2R6QJ69"/>
<dbReference type="CDD" id="cd23659">
    <property type="entry name" value="USP_At3g01520-like"/>
    <property type="match status" value="1"/>
</dbReference>
<dbReference type="InterPro" id="IPR006016">
    <property type="entry name" value="UspA"/>
</dbReference>
<dbReference type="Gene3D" id="3.40.50.620">
    <property type="entry name" value="HUPs"/>
    <property type="match status" value="1"/>
</dbReference>
<dbReference type="SUPFAM" id="SSF52402">
    <property type="entry name" value="Adenine nucleotide alpha hydrolases-like"/>
    <property type="match status" value="1"/>
</dbReference>
<dbReference type="Pfam" id="PF00582">
    <property type="entry name" value="Usp"/>
    <property type="match status" value="1"/>
</dbReference>
<dbReference type="PANTHER" id="PTHR46100:SF7">
    <property type="entry name" value="UNIVERSAL STRESS PROTEIN PHOS34-LIKE"/>
    <property type="match status" value="1"/>
</dbReference>
<name>A0A2R6QJ69_ACTCC</name>
<dbReference type="Gramene" id="PSS09444">
    <property type="protein sequence ID" value="PSS09444"/>
    <property type="gene ID" value="CEY00_Acc16467"/>
</dbReference>
<feature type="domain" description="UspA" evidence="1">
    <location>
        <begin position="5"/>
        <end position="157"/>
    </location>
</feature>
<dbReference type="EMBL" id="NKQK01000015">
    <property type="protein sequence ID" value="PSS09444.1"/>
    <property type="molecule type" value="Genomic_DNA"/>
</dbReference>
<evidence type="ECO:0000313" key="2">
    <source>
        <dbReference type="EMBL" id="PSS09444.1"/>
    </source>
</evidence>
<dbReference type="InterPro" id="IPR014729">
    <property type="entry name" value="Rossmann-like_a/b/a_fold"/>
</dbReference>
<dbReference type="PRINTS" id="PR01438">
    <property type="entry name" value="UNVRSLSTRESS"/>
</dbReference>
<evidence type="ECO:0000259" key="1">
    <source>
        <dbReference type="Pfam" id="PF00582"/>
    </source>
</evidence>
<dbReference type="Proteomes" id="UP000241394">
    <property type="component" value="Chromosome LG15"/>
</dbReference>
<protein>
    <submittedName>
        <fullName evidence="2">Universal stress protein</fullName>
    </submittedName>
</protein>
<proteinExistence type="predicted"/>
<sequence>MTKDRKLGVAMDFSKGSKVALKWAVDNLLDKEDTLVIIHVKSSEGNESRNLLWSSTGSPLIPYAELCDLEVLQKYGVKFDADVFGILDTTCKQKEVTVVGKIYWGDARDKLCEAVGGLKLDCLIMGSRGLGNIQRIVLGSVSSHVIANATCPVTIVKDPNVHGF</sequence>
<dbReference type="OMA" id="TCKQKEV"/>
<dbReference type="OrthoDB" id="843225at2759"/>
<comment type="caution">
    <text evidence="2">The sequence shown here is derived from an EMBL/GenBank/DDBJ whole genome shotgun (WGS) entry which is preliminary data.</text>
</comment>
<dbReference type="FunFam" id="3.40.50.620:FF:000206">
    <property type="entry name" value="Universal stress protein family protein"/>
    <property type="match status" value="1"/>
</dbReference>
<accession>A0A2R6QJ69</accession>
<dbReference type="InParanoid" id="A0A2R6QJ69"/>
<keyword evidence="3" id="KW-1185">Reference proteome</keyword>